<dbReference type="PANTHER" id="PTHR43861">
    <property type="entry name" value="TRANS-ACONITATE 2-METHYLTRANSFERASE-RELATED"/>
    <property type="match status" value="1"/>
</dbReference>
<keyword evidence="1 5" id="KW-0489">Methyltransferase</keyword>
<dbReference type="EMBL" id="BSDY01000019">
    <property type="protein sequence ID" value="GLI57493.1"/>
    <property type="molecule type" value="Genomic_DNA"/>
</dbReference>
<dbReference type="Proteomes" id="UP001144471">
    <property type="component" value="Unassembled WGS sequence"/>
</dbReference>
<dbReference type="PANTHER" id="PTHR43861:SF1">
    <property type="entry name" value="TRANS-ACONITATE 2-METHYLTRANSFERASE"/>
    <property type="match status" value="1"/>
</dbReference>
<dbReference type="HAMAP" id="MF_00835">
    <property type="entry name" value="BioC"/>
    <property type="match status" value="1"/>
</dbReference>
<keyword evidence="3 5" id="KW-0949">S-adenosyl-L-methionine</keyword>
<feature type="domain" description="Methyltransferase type 12" evidence="6">
    <location>
        <begin position="46"/>
        <end position="138"/>
    </location>
</feature>
<dbReference type="Pfam" id="PF08242">
    <property type="entry name" value="Methyltransf_12"/>
    <property type="match status" value="1"/>
</dbReference>
<dbReference type="Gene3D" id="3.40.50.150">
    <property type="entry name" value="Vaccinia Virus protein VP39"/>
    <property type="match status" value="1"/>
</dbReference>
<evidence type="ECO:0000313" key="7">
    <source>
        <dbReference type="EMBL" id="GLI57493.1"/>
    </source>
</evidence>
<dbReference type="GO" id="GO:0102130">
    <property type="term" value="F:malonyl-CoA methyltransferase activity"/>
    <property type="evidence" value="ECO:0007669"/>
    <property type="project" value="UniProtKB-EC"/>
</dbReference>
<evidence type="ECO:0000256" key="1">
    <source>
        <dbReference type="ARBA" id="ARBA00022603"/>
    </source>
</evidence>
<comment type="similarity">
    <text evidence="5">Belongs to the methyltransferase superfamily.</text>
</comment>
<dbReference type="InterPro" id="IPR013217">
    <property type="entry name" value="Methyltransf_12"/>
</dbReference>
<dbReference type="GO" id="GO:0009102">
    <property type="term" value="P:biotin biosynthetic process"/>
    <property type="evidence" value="ECO:0007669"/>
    <property type="project" value="UniProtKB-UniRule"/>
</dbReference>
<dbReference type="AlphaFoldDB" id="A0A9W6GN03"/>
<gene>
    <name evidence="5 7" type="primary">bioC</name>
    <name evidence="7" type="ORF">PM10SUCC1_30070</name>
</gene>
<keyword evidence="8" id="KW-1185">Reference proteome</keyword>
<organism evidence="7 8">
    <name type="scientific">Propionigenium maris DSM 9537</name>
    <dbReference type="NCBI Taxonomy" id="1123000"/>
    <lineage>
        <taxon>Bacteria</taxon>
        <taxon>Fusobacteriati</taxon>
        <taxon>Fusobacteriota</taxon>
        <taxon>Fusobacteriia</taxon>
        <taxon>Fusobacteriales</taxon>
        <taxon>Fusobacteriaceae</taxon>
        <taxon>Propionigenium</taxon>
    </lineage>
</organism>
<sequence length="259" mass="29680">MIDKDRVSRNFSKGASTYDKAAIIQKHMADKMEIFVDGSKESYRILEVGCGTGIFSEKLLKRFPNSRVDLLDISPSMLEKAREKLGEDERISYVLSDIEQHVIEGKYDIIFSNATFQWIENQENLFKHLHSLLDFGGKIVFSTFGKRTYCELRESFEMMEGSFCFSQDFISTGALKEIVEDSFLLLASDEEYMVESYPSVLDFLKMIKSIGANSATGTGQILTKGSLRELEDIYMRRYGDGTKIDVTNHLIYMVLEKRH</sequence>
<dbReference type="CDD" id="cd02440">
    <property type="entry name" value="AdoMet_MTases"/>
    <property type="match status" value="1"/>
</dbReference>
<keyword evidence="2 5" id="KW-0808">Transferase</keyword>
<dbReference type="GO" id="GO:0010340">
    <property type="term" value="F:carboxyl-O-methyltransferase activity"/>
    <property type="evidence" value="ECO:0007669"/>
    <property type="project" value="UniProtKB-UniRule"/>
</dbReference>
<dbReference type="InterPro" id="IPR029063">
    <property type="entry name" value="SAM-dependent_MTases_sf"/>
</dbReference>
<dbReference type="GO" id="GO:0032259">
    <property type="term" value="P:methylation"/>
    <property type="evidence" value="ECO:0007669"/>
    <property type="project" value="UniProtKB-KW"/>
</dbReference>
<dbReference type="EC" id="2.1.1.197" evidence="5"/>
<comment type="pathway">
    <text evidence="5">Cofactor biosynthesis; biotin biosynthesis.</text>
</comment>
<evidence type="ECO:0000256" key="5">
    <source>
        <dbReference type="HAMAP-Rule" id="MF_00835"/>
    </source>
</evidence>
<protein>
    <recommendedName>
        <fullName evidence="5">Malonyl-[acyl-carrier protein] O-methyltransferase</fullName>
        <shortName evidence="5">Malonyl-ACP O-methyltransferase</shortName>
        <ecNumber evidence="5">2.1.1.197</ecNumber>
    </recommendedName>
    <alternativeName>
        <fullName evidence="5">Biotin synthesis protein BioC</fullName>
    </alternativeName>
</protein>
<dbReference type="InterPro" id="IPR011814">
    <property type="entry name" value="BioC"/>
</dbReference>
<proteinExistence type="inferred from homology"/>
<keyword evidence="4 5" id="KW-0093">Biotin biosynthesis</keyword>
<dbReference type="RefSeq" id="WP_281837141.1">
    <property type="nucleotide sequence ID" value="NZ_BSDY01000019.1"/>
</dbReference>
<comment type="catalytic activity">
    <reaction evidence="5">
        <text>malonyl-[ACP] + S-adenosyl-L-methionine = malonyl-[ACP] methyl ester + S-adenosyl-L-homocysteine</text>
        <dbReference type="Rhea" id="RHEA:17105"/>
        <dbReference type="Rhea" id="RHEA-COMP:9623"/>
        <dbReference type="Rhea" id="RHEA-COMP:9954"/>
        <dbReference type="ChEBI" id="CHEBI:57856"/>
        <dbReference type="ChEBI" id="CHEBI:59789"/>
        <dbReference type="ChEBI" id="CHEBI:78449"/>
        <dbReference type="ChEBI" id="CHEBI:78845"/>
        <dbReference type="EC" id="2.1.1.197"/>
    </reaction>
</comment>
<accession>A0A9W6GN03</accession>
<dbReference type="NCBIfam" id="TIGR02072">
    <property type="entry name" value="BioC"/>
    <property type="match status" value="1"/>
</dbReference>
<evidence type="ECO:0000313" key="8">
    <source>
        <dbReference type="Proteomes" id="UP001144471"/>
    </source>
</evidence>
<evidence type="ECO:0000256" key="2">
    <source>
        <dbReference type="ARBA" id="ARBA00022679"/>
    </source>
</evidence>
<evidence type="ECO:0000256" key="3">
    <source>
        <dbReference type="ARBA" id="ARBA00022691"/>
    </source>
</evidence>
<evidence type="ECO:0000259" key="6">
    <source>
        <dbReference type="Pfam" id="PF08242"/>
    </source>
</evidence>
<name>A0A9W6GN03_9FUSO</name>
<evidence type="ECO:0000256" key="4">
    <source>
        <dbReference type="ARBA" id="ARBA00022756"/>
    </source>
</evidence>
<dbReference type="SUPFAM" id="SSF53335">
    <property type="entry name" value="S-adenosyl-L-methionine-dependent methyltransferases"/>
    <property type="match status" value="1"/>
</dbReference>
<comment type="function">
    <text evidence="5">Converts the free carboxyl group of a malonyl-thioester to its methyl ester by transfer of a methyl group from S-adenosyl-L-methionine (SAM). It allows to synthesize pimeloyl-ACP via the fatty acid synthetic pathway.</text>
</comment>
<comment type="caution">
    <text evidence="7">The sequence shown here is derived from an EMBL/GenBank/DDBJ whole genome shotgun (WGS) entry which is preliminary data.</text>
</comment>
<reference evidence="7" key="1">
    <citation type="submission" date="2022-12" db="EMBL/GenBank/DDBJ databases">
        <title>Reference genome sequencing for broad-spectrum identification of bacterial and archaeal isolates by mass spectrometry.</title>
        <authorList>
            <person name="Sekiguchi Y."/>
            <person name="Tourlousse D.M."/>
        </authorList>
    </citation>
    <scope>NUCLEOTIDE SEQUENCE</scope>
    <source>
        <strain evidence="7">10succ1</strain>
    </source>
</reference>